<comment type="caution">
    <text evidence="1">The sequence shown here is derived from an EMBL/GenBank/DDBJ whole genome shotgun (WGS) entry which is preliminary data.</text>
</comment>
<evidence type="ECO:0000313" key="2">
    <source>
        <dbReference type="Proteomes" id="UP000288805"/>
    </source>
</evidence>
<dbReference type="InterPro" id="IPR015915">
    <property type="entry name" value="Kelch-typ_b-propeller"/>
</dbReference>
<dbReference type="Proteomes" id="UP000288805">
    <property type="component" value="Unassembled WGS sequence"/>
</dbReference>
<protein>
    <submittedName>
        <fullName evidence="1">F-box/kelch-repeat protein</fullName>
    </submittedName>
</protein>
<organism evidence="1 2">
    <name type="scientific">Vitis vinifera</name>
    <name type="common">Grape</name>
    <dbReference type="NCBI Taxonomy" id="29760"/>
    <lineage>
        <taxon>Eukaryota</taxon>
        <taxon>Viridiplantae</taxon>
        <taxon>Streptophyta</taxon>
        <taxon>Embryophyta</taxon>
        <taxon>Tracheophyta</taxon>
        <taxon>Spermatophyta</taxon>
        <taxon>Magnoliopsida</taxon>
        <taxon>eudicotyledons</taxon>
        <taxon>Gunneridae</taxon>
        <taxon>Pentapetalae</taxon>
        <taxon>rosids</taxon>
        <taxon>Vitales</taxon>
        <taxon>Vitaceae</taxon>
        <taxon>Viteae</taxon>
        <taxon>Vitis</taxon>
    </lineage>
</organism>
<dbReference type="Gene3D" id="2.120.10.80">
    <property type="entry name" value="Kelch-type beta propeller"/>
    <property type="match status" value="1"/>
</dbReference>
<dbReference type="PANTHER" id="PTHR46407:SF3">
    <property type="entry name" value="OS02G0208700 PROTEIN"/>
    <property type="match status" value="1"/>
</dbReference>
<dbReference type="SUPFAM" id="SSF117281">
    <property type="entry name" value="Kelch motif"/>
    <property type="match status" value="1"/>
</dbReference>
<gene>
    <name evidence="1" type="primary">VvCHDh000822_9</name>
    <name evidence="1" type="ORF">CK203_091511</name>
</gene>
<dbReference type="AlphaFoldDB" id="A0A438CK51"/>
<reference evidence="1 2" key="1">
    <citation type="journal article" date="2018" name="PLoS Genet.">
        <title>Population sequencing reveals clonal diversity and ancestral inbreeding in the grapevine cultivar Chardonnay.</title>
        <authorList>
            <person name="Roach M.J."/>
            <person name="Johnson D.L."/>
            <person name="Bohlmann J."/>
            <person name="van Vuuren H.J."/>
            <person name="Jones S.J."/>
            <person name="Pretorius I.S."/>
            <person name="Schmidt S.A."/>
            <person name="Borneman A.R."/>
        </authorList>
    </citation>
    <scope>NUCLEOTIDE SEQUENCE [LARGE SCALE GENOMIC DNA]</scope>
    <source>
        <strain evidence="2">cv. Chardonnay</strain>
        <tissue evidence="1">Leaf</tissue>
    </source>
</reference>
<evidence type="ECO:0000313" key="1">
    <source>
        <dbReference type="EMBL" id="RVW23538.1"/>
    </source>
</evidence>
<sequence length="208" mass="23834">MTSQKLFPPLKREAELVTLYKRVCPDILSGHLLQGRLNQNSILVENVRPLGSYVDHWDAWHQQSALVYDMENDEWAPLTDVARERDECKRVFHRGKFHVIGGYCTEMQGSTCPRTYVDGGDMGMYMRHAGEVVALQDSRWQTVDKLPAEIRHTAYMTTWEGKLLVIGCRSFGKAHVAYMLDLKSRRWRKLVASGEFCGHVQSGCCLEI</sequence>
<dbReference type="PANTHER" id="PTHR46407">
    <property type="entry name" value="OS02G0208700 PROTEIN"/>
    <property type="match status" value="1"/>
</dbReference>
<dbReference type="EMBL" id="QGNW01002192">
    <property type="protein sequence ID" value="RVW23538.1"/>
    <property type="molecule type" value="Genomic_DNA"/>
</dbReference>
<dbReference type="GO" id="GO:0080037">
    <property type="term" value="P:negative regulation of cytokinin-activated signaling pathway"/>
    <property type="evidence" value="ECO:0007669"/>
    <property type="project" value="InterPro"/>
</dbReference>
<accession>A0A438CK51</accession>
<dbReference type="InterPro" id="IPR044595">
    <property type="entry name" value="KMD1-4"/>
</dbReference>
<dbReference type="GO" id="GO:2000762">
    <property type="term" value="P:regulation of phenylpropanoid metabolic process"/>
    <property type="evidence" value="ECO:0007669"/>
    <property type="project" value="InterPro"/>
</dbReference>
<proteinExistence type="predicted"/>
<name>A0A438CK51_VITVI</name>